<feature type="compositionally biased region" description="Polar residues" evidence="1">
    <location>
        <begin position="74"/>
        <end position="83"/>
    </location>
</feature>
<dbReference type="PANTHER" id="PTHR46060:SF1">
    <property type="entry name" value="MARINER MOS1 TRANSPOSASE-LIKE PROTEIN"/>
    <property type="match status" value="1"/>
</dbReference>
<dbReference type="EMBL" id="KQ435798">
    <property type="protein sequence ID" value="KOX73446.1"/>
    <property type="molecule type" value="Genomic_DNA"/>
</dbReference>
<proteinExistence type="predicted"/>
<dbReference type="InterPro" id="IPR052709">
    <property type="entry name" value="Transposase-MT_Hybrid"/>
</dbReference>
<evidence type="ECO:0000313" key="2">
    <source>
        <dbReference type="EMBL" id="KOX73446.1"/>
    </source>
</evidence>
<evidence type="ECO:0000313" key="3">
    <source>
        <dbReference type="Proteomes" id="UP000053105"/>
    </source>
</evidence>
<dbReference type="Gene3D" id="1.10.10.1450">
    <property type="match status" value="1"/>
</dbReference>
<reference evidence="2 3" key="1">
    <citation type="submission" date="2015-07" db="EMBL/GenBank/DDBJ databases">
        <title>The genome of Melipona quadrifasciata.</title>
        <authorList>
            <person name="Pan H."/>
            <person name="Kapheim K."/>
        </authorList>
    </citation>
    <scope>NUCLEOTIDE SEQUENCE [LARGE SCALE GENOMIC DNA]</scope>
    <source>
        <strain evidence="2">0111107301</strain>
        <tissue evidence="2">Whole body</tissue>
    </source>
</reference>
<dbReference type="Proteomes" id="UP000053105">
    <property type="component" value="Unassembled WGS sequence"/>
</dbReference>
<keyword evidence="3" id="KW-1185">Reference proteome</keyword>
<organism evidence="2 3">
    <name type="scientific">Melipona quadrifasciata</name>
    <dbReference type="NCBI Taxonomy" id="166423"/>
    <lineage>
        <taxon>Eukaryota</taxon>
        <taxon>Metazoa</taxon>
        <taxon>Ecdysozoa</taxon>
        <taxon>Arthropoda</taxon>
        <taxon>Hexapoda</taxon>
        <taxon>Insecta</taxon>
        <taxon>Pterygota</taxon>
        <taxon>Neoptera</taxon>
        <taxon>Endopterygota</taxon>
        <taxon>Hymenoptera</taxon>
        <taxon>Apocrita</taxon>
        <taxon>Aculeata</taxon>
        <taxon>Apoidea</taxon>
        <taxon>Anthophila</taxon>
        <taxon>Apidae</taxon>
        <taxon>Melipona</taxon>
    </lineage>
</organism>
<gene>
    <name evidence="2" type="ORF">WN51_14492</name>
</gene>
<feature type="compositionally biased region" description="Basic and acidic residues" evidence="1">
    <location>
        <begin position="53"/>
        <end position="62"/>
    </location>
</feature>
<sequence>MDKKEFRVLIKHCFLMEENTVEAKRWLDKRYGDSAPGKSTIIDWYAEFKRGRTNTDDAERSGCPKSAVVPENIKNPQNSFERP</sequence>
<name>A0A0M8ZZT5_9HYME</name>
<accession>A0A0M8ZZT5</accession>
<dbReference type="OrthoDB" id="10033972at2759"/>
<evidence type="ECO:0000256" key="1">
    <source>
        <dbReference type="SAM" id="MobiDB-lite"/>
    </source>
</evidence>
<protein>
    <recommendedName>
        <fullName evidence="4">Mos1 transposase HTH domain-containing protein</fullName>
    </recommendedName>
</protein>
<evidence type="ECO:0008006" key="4">
    <source>
        <dbReference type="Google" id="ProtNLM"/>
    </source>
</evidence>
<feature type="region of interest" description="Disordered" evidence="1">
    <location>
        <begin position="53"/>
        <end position="83"/>
    </location>
</feature>
<dbReference type="PANTHER" id="PTHR46060">
    <property type="entry name" value="MARINER MOS1 TRANSPOSASE-LIKE PROTEIN"/>
    <property type="match status" value="1"/>
</dbReference>
<dbReference type="STRING" id="166423.A0A0M8ZZT5"/>
<dbReference type="AlphaFoldDB" id="A0A0M8ZZT5"/>